<proteinExistence type="predicted"/>
<sequence precursor="true">MASTFHKIGMATMLAGLTTGGVAMAQPSGSEGRTIEGTWYIQVTPIICATGAPVPGVTPITGLVTFHAGGTMSETAGGTGFAPGQRSPGHGKWRHEAGQTFSQKFTALINFTTVPGFQEAGWQTVEQSAELLDRDTLSSAGTNAFYRTDGTLYRSGCSTATGHRFE</sequence>
<dbReference type="STRING" id="1855912.LuPra_00251"/>
<dbReference type="RefSeq" id="WP_110169085.1">
    <property type="nucleotide sequence ID" value="NZ_CP015136.1"/>
</dbReference>
<dbReference type="KEGG" id="abac:LuPra_00251"/>
<evidence type="ECO:0000256" key="1">
    <source>
        <dbReference type="SAM" id="SignalP"/>
    </source>
</evidence>
<evidence type="ECO:0000313" key="3">
    <source>
        <dbReference type="Proteomes" id="UP000076079"/>
    </source>
</evidence>
<reference evidence="3" key="2">
    <citation type="submission" date="2016-04" db="EMBL/GenBank/DDBJ databases">
        <title>First Complete Genome Sequence of a Subdivision 6 Acidobacterium.</title>
        <authorList>
            <person name="Huang S."/>
            <person name="Vieira S."/>
            <person name="Bunk B."/>
            <person name="Riedel T."/>
            <person name="Sproeer C."/>
            <person name="Overmann J."/>
        </authorList>
    </citation>
    <scope>NUCLEOTIDE SEQUENCE [LARGE SCALE GENOMIC DNA]</scope>
    <source>
        <strain evidence="3">DSM 100886 HEG_-6_39</strain>
    </source>
</reference>
<feature type="chain" id="PRO_5007511296" description="Lipocalin-like domain-containing protein" evidence="1">
    <location>
        <begin position="26"/>
        <end position="166"/>
    </location>
</feature>
<dbReference type="Proteomes" id="UP000076079">
    <property type="component" value="Chromosome"/>
</dbReference>
<evidence type="ECO:0008006" key="4">
    <source>
        <dbReference type="Google" id="ProtNLM"/>
    </source>
</evidence>
<feature type="signal peptide" evidence="1">
    <location>
        <begin position="1"/>
        <end position="25"/>
    </location>
</feature>
<dbReference type="OrthoDB" id="124444at2"/>
<protein>
    <recommendedName>
        <fullName evidence="4">Lipocalin-like domain-containing protein</fullName>
    </recommendedName>
</protein>
<keyword evidence="1" id="KW-0732">Signal</keyword>
<dbReference type="AlphaFoldDB" id="A0A143PH42"/>
<accession>A0A143PH42</accession>
<evidence type="ECO:0000313" key="2">
    <source>
        <dbReference type="EMBL" id="AMY07084.1"/>
    </source>
</evidence>
<gene>
    <name evidence="2" type="ORF">LuPra_00251</name>
</gene>
<dbReference type="EMBL" id="CP015136">
    <property type="protein sequence ID" value="AMY07084.1"/>
    <property type="molecule type" value="Genomic_DNA"/>
</dbReference>
<organism evidence="2 3">
    <name type="scientific">Luteitalea pratensis</name>
    <dbReference type="NCBI Taxonomy" id="1855912"/>
    <lineage>
        <taxon>Bacteria</taxon>
        <taxon>Pseudomonadati</taxon>
        <taxon>Acidobacteriota</taxon>
        <taxon>Vicinamibacteria</taxon>
        <taxon>Vicinamibacterales</taxon>
        <taxon>Vicinamibacteraceae</taxon>
        <taxon>Luteitalea</taxon>
    </lineage>
</organism>
<name>A0A143PH42_LUTPR</name>
<keyword evidence="3" id="KW-1185">Reference proteome</keyword>
<reference evidence="2 3" key="1">
    <citation type="journal article" date="2016" name="Genome Announc.">
        <title>First Complete Genome Sequence of a Subdivision 6 Acidobacterium Strain.</title>
        <authorList>
            <person name="Huang S."/>
            <person name="Vieira S."/>
            <person name="Bunk B."/>
            <person name="Riedel T."/>
            <person name="Sproer C."/>
            <person name="Overmann J."/>
        </authorList>
    </citation>
    <scope>NUCLEOTIDE SEQUENCE [LARGE SCALE GENOMIC DNA]</scope>
    <source>
        <strain evidence="3">DSM 100886 HEG_-6_39</strain>
    </source>
</reference>